<dbReference type="PROSITE" id="PS01295">
    <property type="entry name" value="ISPD"/>
    <property type="match status" value="1"/>
</dbReference>
<dbReference type="Pfam" id="PF01128">
    <property type="entry name" value="IspD"/>
    <property type="match status" value="1"/>
</dbReference>
<dbReference type="InterPro" id="IPR018294">
    <property type="entry name" value="ISPD_synthase_CS"/>
</dbReference>
<dbReference type="SUPFAM" id="SSF53448">
    <property type="entry name" value="Nucleotide-diphospho-sugar transferases"/>
    <property type="match status" value="2"/>
</dbReference>
<evidence type="ECO:0000313" key="5">
    <source>
        <dbReference type="EMBL" id="EUD64757.1"/>
    </source>
</evidence>
<name>W6ZVD5_9APIC</name>
<dbReference type="InterPro" id="IPR034683">
    <property type="entry name" value="IspD/TarI"/>
</dbReference>
<accession>W6ZVD5</accession>
<evidence type="ECO:0000256" key="4">
    <source>
        <dbReference type="SAM" id="MobiDB-lite"/>
    </source>
</evidence>
<feature type="region of interest" description="Disordered" evidence="4">
    <location>
        <begin position="243"/>
        <end position="268"/>
    </location>
</feature>
<proteinExistence type="inferred from homology"/>
<dbReference type="PANTHER" id="PTHR32125">
    <property type="entry name" value="2-C-METHYL-D-ERYTHRITOL 4-PHOSPHATE CYTIDYLYLTRANSFERASE, CHLOROPLASTIC"/>
    <property type="match status" value="1"/>
</dbReference>
<dbReference type="InterPro" id="IPR029044">
    <property type="entry name" value="Nucleotide-diphossugar_trans"/>
</dbReference>
<evidence type="ECO:0000256" key="1">
    <source>
        <dbReference type="ARBA" id="ARBA00009789"/>
    </source>
</evidence>
<dbReference type="InterPro" id="IPR050088">
    <property type="entry name" value="IspD/TarI_cytidylyltransf_bact"/>
</dbReference>
<dbReference type="OrthoDB" id="414267at2759"/>
<evidence type="ECO:0000256" key="3">
    <source>
        <dbReference type="ARBA" id="ARBA00022695"/>
    </source>
</evidence>
<dbReference type="GeneID" id="20040175"/>
<feature type="compositionally biased region" description="Acidic residues" evidence="4">
    <location>
        <begin position="322"/>
        <end position="337"/>
    </location>
</feature>
<keyword evidence="2" id="KW-0808">Transferase</keyword>
<organism evidence="5 6">
    <name type="scientific">Plasmodium inui San Antonio 1</name>
    <dbReference type="NCBI Taxonomy" id="1237626"/>
    <lineage>
        <taxon>Eukaryota</taxon>
        <taxon>Sar</taxon>
        <taxon>Alveolata</taxon>
        <taxon>Apicomplexa</taxon>
        <taxon>Aconoidasida</taxon>
        <taxon>Haemosporida</taxon>
        <taxon>Plasmodiidae</taxon>
        <taxon>Plasmodium</taxon>
        <taxon>Plasmodium (Plasmodium)</taxon>
    </lineage>
</organism>
<sequence>MQFIVTRGGGVYKVGFFTPSRGEGKNRGECDKGGQLHATEGRGNVYGASTTRQKTPQQTSQEKQDLDLSETIRKTDQDHTQEYRKYEKSLEKKNIHAILLCGGIGKRTELANGKQLLMLNDFPVFLYSFNLLVKCNIIKSISLVCDSNYFHHVMDSINRLNAPLLRRKHERGFLRRGHSKNVLTLSEEHSERDTIQTIQFLKKNKFIIYDNEKGKCITHLDELLTDVMEKKRQHCVGEVENEPCRNTTNRRDTRGKGTNSSDEVKPSDVDSNRYKIIRLLESGPERVDSLLNALRGLDLSVQNGEYICRLLRGCAETSGEAGEAEEADEADEADGAGEADKADGSDSVDGGHPARKAHISHILVHDGARPFLSELDFFNLIYMATIGNNTILGARATDTIKRIGSEQQGEGCPRVKVNVDRQFIFLAQTPQIFSSHVLLQLCAKLISMRGAEVQKSRKTFTDTSSLFQHLTKKKVFALQARFPNFKITTPADVFLAIFLMGHLFKRSHGDVDMGMFNQAFVNSPSSYVPSNQFNDHFFYDSLGGKQRVLYHHFYYE</sequence>
<protein>
    <recommendedName>
        <fullName evidence="7">2-C-methyl-D-erythritol 4-phosphate cytidylyltransferase</fullName>
    </recommendedName>
</protein>
<dbReference type="GO" id="GO:0050518">
    <property type="term" value="F:2-C-methyl-D-erythritol 4-phosphate cytidylyltransferase activity"/>
    <property type="evidence" value="ECO:0007669"/>
    <property type="project" value="TreeGrafter"/>
</dbReference>
<feature type="region of interest" description="Disordered" evidence="4">
    <location>
        <begin position="22"/>
        <end position="72"/>
    </location>
</feature>
<feature type="compositionally biased region" description="Basic and acidic residues" evidence="4">
    <location>
        <begin position="22"/>
        <end position="34"/>
    </location>
</feature>
<dbReference type="EMBL" id="KI965490">
    <property type="protein sequence ID" value="EUD64757.1"/>
    <property type="molecule type" value="Genomic_DNA"/>
</dbReference>
<dbReference type="Gene3D" id="3.90.550.10">
    <property type="entry name" value="Spore Coat Polysaccharide Biosynthesis Protein SpsA, Chain A"/>
    <property type="match status" value="2"/>
</dbReference>
<feature type="region of interest" description="Disordered" evidence="4">
    <location>
        <begin position="320"/>
        <end position="351"/>
    </location>
</feature>
<evidence type="ECO:0008006" key="7">
    <source>
        <dbReference type="Google" id="ProtNLM"/>
    </source>
</evidence>
<dbReference type="Proteomes" id="UP000030640">
    <property type="component" value="Unassembled WGS sequence"/>
</dbReference>
<dbReference type="AlphaFoldDB" id="W6ZVD5"/>
<gene>
    <name evidence="5" type="ORF">C922_04901</name>
</gene>
<feature type="compositionally biased region" description="Basic and acidic residues" evidence="4">
    <location>
        <begin position="62"/>
        <end position="72"/>
    </location>
</feature>
<keyword evidence="6" id="KW-1185">Reference proteome</keyword>
<evidence type="ECO:0000313" key="6">
    <source>
        <dbReference type="Proteomes" id="UP000030640"/>
    </source>
</evidence>
<reference evidence="5 6" key="1">
    <citation type="submission" date="2013-02" db="EMBL/GenBank/DDBJ databases">
        <title>The Genome Sequence of Plasmodium inui San Antonio 1.</title>
        <authorList>
            <consortium name="The Broad Institute Genome Sequencing Platform"/>
            <consortium name="The Broad Institute Genome Sequencing Center for Infectious Disease"/>
            <person name="Neafsey D."/>
            <person name="Cheeseman I."/>
            <person name="Volkman S."/>
            <person name="Adams J."/>
            <person name="Walker B."/>
            <person name="Young S.K."/>
            <person name="Zeng Q."/>
            <person name="Gargeya S."/>
            <person name="Fitzgerald M."/>
            <person name="Haas B."/>
            <person name="Abouelleil A."/>
            <person name="Alvarado L."/>
            <person name="Arachchi H.M."/>
            <person name="Berlin A.M."/>
            <person name="Chapman S.B."/>
            <person name="Dewar J."/>
            <person name="Goldberg J."/>
            <person name="Griggs A."/>
            <person name="Gujja S."/>
            <person name="Hansen M."/>
            <person name="Howarth C."/>
            <person name="Imamovic A."/>
            <person name="Larimer J."/>
            <person name="McCowan C."/>
            <person name="Murphy C."/>
            <person name="Neiman D."/>
            <person name="Pearson M."/>
            <person name="Priest M."/>
            <person name="Roberts A."/>
            <person name="Saif S."/>
            <person name="Shea T."/>
            <person name="Sisk P."/>
            <person name="Sykes S."/>
            <person name="Wortman J."/>
            <person name="Nusbaum C."/>
            <person name="Birren B."/>
        </authorList>
    </citation>
    <scope>NUCLEOTIDE SEQUENCE [LARGE SCALE GENOMIC DNA]</scope>
    <source>
        <strain evidence="5 6">San Antonio 1</strain>
    </source>
</reference>
<keyword evidence="3" id="KW-0548">Nucleotidyltransferase</keyword>
<dbReference type="PANTHER" id="PTHR32125:SF4">
    <property type="entry name" value="2-C-METHYL-D-ERYTHRITOL 4-PHOSPHATE CYTIDYLYLTRANSFERASE, CHLOROPLASTIC"/>
    <property type="match status" value="1"/>
</dbReference>
<dbReference type="GO" id="GO:0008299">
    <property type="term" value="P:isoprenoid biosynthetic process"/>
    <property type="evidence" value="ECO:0007669"/>
    <property type="project" value="InterPro"/>
</dbReference>
<comment type="similarity">
    <text evidence="1">Belongs to the IspD/TarI cytidylyltransferase family. IspD subfamily.</text>
</comment>
<feature type="compositionally biased region" description="Polar residues" evidence="4">
    <location>
        <begin position="47"/>
        <end position="61"/>
    </location>
</feature>
<dbReference type="VEuPathDB" id="PlasmoDB:C922_04901"/>
<evidence type="ECO:0000256" key="2">
    <source>
        <dbReference type="ARBA" id="ARBA00022679"/>
    </source>
</evidence>
<dbReference type="RefSeq" id="XP_008818697.1">
    <property type="nucleotide sequence ID" value="XM_008820475.1"/>
</dbReference>